<organism evidence="2 4">
    <name type="scientific">Xenorhabdus ehlersii</name>
    <dbReference type="NCBI Taxonomy" id="290111"/>
    <lineage>
        <taxon>Bacteria</taxon>
        <taxon>Pseudomonadati</taxon>
        <taxon>Pseudomonadota</taxon>
        <taxon>Gammaproteobacteria</taxon>
        <taxon>Enterobacterales</taxon>
        <taxon>Morganellaceae</taxon>
        <taxon>Xenorhabdus</taxon>
    </lineage>
</organism>
<dbReference type="OrthoDB" id="8479507at2"/>
<protein>
    <submittedName>
        <fullName evidence="2">Zona occludens toxin</fullName>
    </submittedName>
    <submittedName>
        <fullName evidence="3">Zonular occludens toxin Zot</fullName>
    </submittedName>
</protein>
<dbReference type="InterPro" id="IPR008900">
    <property type="entry name" value="Zot_N"/>
</dbReference>
<dbReference type="Proteomes" id="UP000283568">
    <property type="component" value="Unassembled WGS sequence"/>
</dbReference>
<accession>A0A2D0IQW0</accession>
<feature type="domain" description="Zona occludens toxin N-terminal" evidence="1">
    <location>
        <begin position="6"/>
        <end position="214"/>
    </location>
</feature>
<dbReference type="EMBL" id="RAQI01000002">
    <property type="protein sequence ID" value="RKE91185.1"/>
    <property type="molecule type" value="Genomic_DNA"/>
</dbReference>
<proteinExistence type="predicted"/>
<evidence type="ECO:0000313" key="4">
    <source>
        <dbReference type="Proteomes" id="UP000225605"/>
    </source>
</evidence>
<comment type="caution">
    <text evidence="2">The sequence shown here is derived from an EMBL/GenBank/DDBJ whole genome shotgun (WGS) entry which is preliminary data.</text>
</comment>
<dbReference type="AlphaFoldDB" id="A0A2D0IQW0"/>
<reference evidence="2 4" key="1">
    <citation type="journal article" date="2017" name="Nat. Microbiol.">
        <title>Natural product diversity associated with the nematode symbionts Photorhabdus and Xenorhabdus.</title>
        <authorList>
            <person name="Tobias N.J."/>
            <person name="Wolff H."/>
            <person name="Djahanschiri B."/>
            <person name="Grundmann F."/>
            <person name="Kronenwerth M."/>
            <person name="Shi Y.M."/>
            <person name="Simonyi S."/>
            <person name="Grun P."/>
            <person name="Shapiro-Ilan D."/>
            <person name="Pidot S.J."/>
            <person name="Stinear T.P."/>
            <person name="Ebersberger I."/>
            <person name="Bode H.B."/>
        </authorList>
    </citation>
    <scope>NUCLEOTIDE SEQUENCE [LARGE SCALE GENOMIC DNA]</scope>
    <source>
        <strain evidence="2 4">DSM 16337</strain>
    </source>
</reference>
<sequence length="236" mass="27015">MSITAYFGVPGSGKSHECVKSVILPAYMKGRRIVTNIDGINPEAIREYAIKLSKGKDVALGEIVKVSDEQVMQEGFFPYKRNDQEGYSCDSSFCKAGDLICLDEVWRFWSSDKNITNEQRSFIAEHRHFTDMDSGLCCDLALMNQHPDTLARFIKTRIETSYNMTKMVMLGARSRYRVDVYNGVKLFKSHRVTYYLNKYDKNIFNLYHSYNGGKGSEAVVDARQNVFSQTRLCPLM</sequence>
<name>A0A2D0IQW0_9GAMM</name>
<dbReference type="Gene3D" id="3.40.50.300">
    <property type="entry name" value="P-loop containing nucleotide triphosphate hydrolases"/>
    <property type="match status" value="1"/>
</dbReference>
<dbReference type="InterPro" id="IPR027417">
    <property type="entry name" value="P-loop_NTPase"/>
</dbReference>
<dbReference type="EMBL" id="NIBT01000010">
    <property type="protein sequence ID" value="PHM24267.1"/>
    <property type="molecule type" value="Genomic_DNA"/>
</dbReference>
<reference evidence="3 5" key="2">
    <citation type="submission" date="2018-09" db="EMBL/GenBank/DDBJ databases">
        <title>Genomic Encyclopedia of Archaeal and Bacterial Type Strains, Phase II (KMG-II): from individual species to whole genera.</title>
        <authorList>
            <person name="Goeker M."/>
        </authorList>
    </citation>
    <scope>NUCLEOTIDE SEQUENCE [LARGE SCALE GENOMIC DNA]</scope>
    <source>
        <strain evidence="3 5">DSM 16337</strain>
    </source>
</reference>
<evidence type="ECO:0000259" key="1">
    <source>
        <dbReference type="Pfam" id="PF05707"/>
    </source>
</evidence>
<keyword evidence="5" id="KW-1185">Reference proteome</keyword>
<dbReference type="RefSeq" id="WP_099132438.1">
    <property type="nucleotide sequence ID" value="NZ_CAWNOJ010000002.1"/>
</dbReference>
<evidence type="ECO:0000313" key="3">
    <source>
        <dbReference type="EMBL" id="RKE91185.1"/>
    </source>
</evidence>
<dbReference type="Pfam" id="PF05707">
    <property type="entry name" value="Zot"/>
    <property type="match status" value="1"/>
</dbReference>
<evidence type="ECO:0000313" key="2">
    <source>
        <dbReference type="EMBL" id="PHM24267.1"/>
    </source>
</evidence>
<dbReference type="Proteomes" id="UP000225605">
    <property type="component" value="Unassembled WGS sequence"/>
</dbReference>
<gene>
    <name evidence="3" type="ORF">BDE27_1390</name>
    <name evidence="2" type="ORF">Xehl_02317</name>
</gene>
<evidence type="ECO:0000313" key="5">
    <source>
        <dbReference type="Proteomes" id="UP000283568"/>
    </source>
</evidence>